<dbReference type="STRING" id="213810.RUM_20110"/>
<dbReference type="BioCyc" id="RCHA213810:RUM_RS09760-MONOMER"/>
<protein>
    <submittedName>
        <fullName evidence="1">Uncharacterized protein</fullName>
    </submittedName>
</protein>
<dbReference type="Proteomes" id="UP000007054">
    <property type="component" value="Chromosome"/>
</dbReference>
<name>D4LEJ7_RUMC1</name>
<dbReference type="GeneID" id="83156679"/>
<dbReference type="AlphaFoldDB" id="D4LEJ7"/>
<gene>
    <name evidence="1" type="ordered locus">RUM_20110</name>
</gene>
<dbReference type="OrthoDB" id="1821880at2"/>
<organism evidence="1 2">
    <name type="scientific">Ruminococcus champanellensis (strain DSM 18848 / JCM 17042 / KCTC 15320 / 18P13)</name>
    <dbReference type="NCBI Taxonomy" id="213810"/>
    <lineage>
        <taxon>Bacteria</taxon>
        <taxon>Bacillati</taxon>
        <taxon>Bacillota</taxon>
        <taxon>Clostridia</taxon>
        <taxon>Eubacteriales</taxon>
        <taxon>Oscillospiraceae</taxon>
        <taxon>Ruminococcus</taxon>
    </lineage>
</organism>
<dbReference type="HOGENOM" id="CLU_2331951_0_0_9"/>
<dbReference type="EMBL" id="FP929052">
    <property type="protein sequence ID" value="CBL18042.1"/>
    <property type="molecule type" value="Genomic_DNA"/>
</dbReference>
<reference evidence="1" key="2">
    <citation type="submission" date="2010-03" db="EMBL/GenBank/DDBJ databases">
        <authorList>
            <person name="Pajon A."/>
        </authorList>
    </citation>
    <scope>NUCLEOTIDE SEQUENCE</scope>
    <source>
        <strain evidence="1">Type strain: 18P13</strain>
    </source>
</reference>
<dbReference type="RefSeq" id="WP_015558948.1">
    <property type="nucleotide sequence ID" value="NC_021039.1"/>
</dbReference>
<proteinExistence type="predicted"/>
<evidence type="ECO:0000313" key="1">
    <source>
        <dbReference type="EMBL" id="CBL18042.1"/>
    </source>
</evidence>
<keyword evidence="2" id="KW-1185">Reference proteome</keyword>
<sequence length="98" mass="11072">MGVWYGYCGDRFLIELENGTQFTTKICDSKGYADDGEGKYHNFGGSGKCIVEFIYDDHHLPSCVAFSGSWGYYNWNGLDLSSNIKSIKKINYGEPVEY</sequence>
<reference evidence="1" key="1">
    <citation type="submission" date="2010-03" db="EMBL/GenBank/DDBJ databases">
        <title>The genome sequence of Ruminococcus sp. 18P13.</title>
        <authorList>
            <consortium name="metaHIT consortium -- http://www.metahit.eu/"/>
            <person name="Pajon A."/>
            <person name="Turner K."/>
            <person name="Parkhill J."/>
            <person name="Bernalier A."/>
        </authorList>
    </citation>
    <scope>NUCLEOTIDE SEQUENCE [LARGE SCALE GENOMIC DNA]</scope>
    <source>
        <strain evidence="1">Type strain: 18P13</strain>
    </source>
</reference>
<accession>D4LEJ7</accession>
<dbReference type="PATRIC" id="fig|213810.4.peg.1907"/>
<dbReference type="KEGG" id="rch:RUM_20110"/>
<evidence type="ECO:0000313" key="2">
    <source>
        <dbReference type="Proteomes" id="UP000007054"/>
    </source>
</evidence>